<protein>
    <recommendedName>
        <fullName evidence="1">RNA helicase</fullName>
        <ecNumber evidence="1">3.6.4.13</ecNumber>
    </recommendedName>
</protein>
<dbReference type="GO" id="GO:0003724">
    <property type="term" value="F:RNA helicase activity"/>
    <property type="evidence" value="ECO:0007669"/>
    <property type="project" value="UniProtKB-EC"/>
</dbReference>
<organism evidence="8 9">
    <name type="scientific">Anopheles farauti</name>
    <dbReference type="NCBI Taxonomy" id="69004"/>
    <lineage>
        <taxon>Eukaryota</taxon>
        <taxon>Metazoa</taxon>
        <taxon>Ecdysozoa</taxon>
        <taxon>Arthropoda</taxon>
        <taxon>Hexapoda</taxon>
        <taxon>Insecta</taxon>
        <taxon>Pterygota</taxon>
        <taxon>Neoptera</taxon>
        <taxon>Endopterygota</taxon>
        <taxon>Diptera</taxon>
        <taxon>Nematocera</taxon>
        <taxon>Culicoidea</taxon>
        <taxon>Culicidae</taxon>
        <taxon>Anophelinae</taxon>
        <taxon>Anopheles</taxon>
    </lineage>
</organism>
<dbReference type="GO" id="GO:0042078">
    <property type="term" value="P:germ-line stem cell division"/>
    <property type="evidence" value="ECO:0007669"/>
    <property type="project" value="TreeGrafter"/>
</dbReference>
<evidence type="ECO:0000256" key="3">
    <source>
        <dbReference type="ARBA" id="ARBA00022741"/>
    </source>
</evidence>
<keyword evidence="5" id="KW-0347">Helicase</keyword>
<dbReference type="STRING" id="69004.A0A182QB06"/>
<dbReference type="Proteomes" id="UP000075886">
    <property type="component" value="Unassembled WGS sequence"/>
</dbReference>
<keyword evidence="3" id="KW-0547">Nucleotide-binding</keyword>
<evidence type="ECO:0000313" key="8">
    <source>
        <dbReference type="EnsemblMetazoa" id="AFAF006587-PA"/>
    </source>
</evidence>
<dbReference type="EMBL" id="AXCN02001485">
    <property type="status" value="NOT_ANNOTATED_CDS"/>
    <property type="molecule type" value="Genomic_DNA"/>
</dbReference>
<dbReference type="EnsemblMetazoa" id="AFAF006587-RA">
    <property type="protein sequence ID" value="AFAF006587-PA"/>
    <property type="gene ID" value="AFAF006587"/>
</dbReference>
<dbReference type="PANTHER" id="PTHR22655">
    <property type="entry name" value="ATP-DEPENDENT RNA HELICASE TDRD12-RELATED"/>
    <property type="match status" value="1"/>
</dbReference>
<keyword evidence="2" id="KW-0677">Repeat</keyword>
<evidence type="ECO:0000313" key="9">
    <source>
        <dbReference type="Proteomes" id="UP000075886"/>
    </source>
</evidence>
<evidence type="ECO:0000256" key="7">
    <source>
        <dbReference type="ARBA" id="ARBA00047984"/>
    </source>
</evidence>
<dbReference type="GO" id="GO:0005524">
    <property type="term" value="F:ATP binding"/>
    <property type="evidence" value="ECO:0007669"/>
    <property type="project" value="UniProtKB-KW"/>
</dbReference>
<proteinExistence type="predicted"/>
<dbReference type="EC" id="3.6.4.13" evidence="1"/>
<reference evidence="8" key="2">
    <citation type="submission" date="2020-05" db="UniProtKB">
        <authorList>
            <consortium name="EnsemblMetazoa"/>
        </authorList>
    </citation>
    <scope>IDENTIFICATION</scope>
    <source>
        <strain evidence="8">FAR1</strain>
    </source>
</reference>
<dbReference type="SUPFAM" id="SSF63748">
    <property type="entry name" value="Tudor/PWWP/MBT"/>
    <property type="match status" value="1"/>
</dbReference>
<keyword evidence="4" id="KW-0378">Hydrolase</keyword>
<evidence type="ECO:0000256" key="5">
    <source>
        <dbReference type="ARBA" id="ARBA00022806"/>
    </source>
</evidence>
<dbReference type="PANTHER" id="PTHR22655:SF2">
    <property type="entry name" value="ATP-DEPENDENT RNA HELICASE TDRD12-RELATED"/>
    <property type="match status" value="1"/>
</dbReference>
<dbReference type="GO" id="GO:0016787">
    <property type="term" value="F:hydrolase activity"/>
    <property type="evidence" value="ECO:0007669"/>
    <property type="project" value="UniProtKB-KW"/>
</dbReference>
<evidence type="ECO:0000256" key="4">
    <source>
        <dbReference type="ARBA" id="ARBA00022801"/>
    </source>
</evidence>
<reference evidence="9" key="1">
    <citation type="submission" date="2014-01" db="EMBL/GenBank/DDBJ databases">
        <title>The Genome Sequence of Anopheles farauti FAR1 (V2).</title>
        <authorList>
            <consortium name="The Broad Institute Genomics Platform"/>
            <person name="Neafsey D.E."/>
            <person name="Besansky N."/>
            <person name="Howell P."/>
            <person name="Walton C."/>
            <person name="Young S.K."/>
            <person name="Zeng Q."/>
            <person name="Gargeya S."/>
            <person name="Fitzgerald M."/>
            <person name="Haas B."/>
            <person name="Abouelleil A."/>
            <person name="Allen A.W."/>
            <person name="Alvarado L."/>
            <person name="Arachchi H.M."/>
            <person name="Berlin A.M."/>
            <person name="Chapman S.B."/>
            <person name="Gainer-Dewar J."/>
            <person name="Goldberg J."/>
            <person name="Griggs A."/>
            <person name="Gujja S."/>
            <person name="Hansen M."/>
            <person name="Howarth C."/>
            <person name="Imamovic A."/>
            <person name="Ireland A."/>
            <person name="Larimer J."/>
            <person name="McCowan C."/>
            <person name="Murphy C."/>
            <person name="Pearson M."/>
            <person name="Poon T.W."/>
            <person name="Priest M."/>
            <person name="Roberts A."/>
            <person name="Saif S."/>
            <person name="Shea T."/>
            <person name="Sisk P."/>
            <person name="Sykes S."/>
            <person name="Wortman J."/>
            <person name="Nusbaum C."/>
            <person name="Birren B."/>
        </authorList>
    </citation>
    <scope>NUCLEOTIDE SEQUENCE [LARGE SCALE GENOMIC DNA]</scope>
    <source>
        <strain evidence="9">FAR1</strain>
    </source>
</reference>
<keyword evidence="9" id="KW-1185">Reference proteome</keyword>
<evidence type="ECO:0000256" key="2">
    <source>
        <dbReference type="ARBA" id="ARBA00022737"/>
    </source>
</evidence>
<dbReference type="AlphaFoldDB" id="A0A182QB06"/>
<keyword evidence="6" id="KW-0067">ATP-binding</keyword>
<comment type="catalytic activity">
    <reaction evidence="7">
        <text>ATP + H2O = ADP + phosphate + H(+)</text>
        <dbReference type="Rhea" id="RHEA:13065"/>
        <dbReference type="ChEBI" id="CHEBI:15377"/>
        <dbReference type="ChEBI" id="CHEBI:15378"/>
        <dbReference type="ChEBI" id="CHEBI:30616"/>
        <dbReference type="ChEBI" id="CHEBI:43474"/>
        <dbReference type="ChEBI" id="CHEBI:456216"/>
        <dbReference type="EC" id="3.6.4.13"/>
    </reaction>
</comment>
<sequence>MSQICNDNSDVIRITHYINPHCFWYKPIMANMPDHEHVKFATAFHEHCESLYGERYEVVRPQHTWEGPQPGTLVALHSNQLQRWIRCEVDELVVDLDSKTWYQLWAIDEGYPIKSCALYIRPLPQRFSHEPPQAKRGAIINILPGDTRYDYLKDEQILEPTSSWCQGIVRTLEIYLEDAVEISIVQKAKLVLQKETIHFGDLFITAQNNKTINVTDVLLKACTNQIIVVSDQEYTKTVLTLRTLNMKRFLNNQGIDKTPHPVNNFEPTGVHKPRAQRIAKPAPNTSTEVVRDTELTEKVHDWLERNRQACATILQLEKATDGPDNAGKCTDNK</sequence>
<evidence type="ECO:0000256" key="1">
    <source>
        <dbReference type="ARBA" id="ARBA00012552"/>
    </source>
</evidence>
<dbReference type="VEuPathDB" id="VectorBase:AFAF006587"/>
<accession>A0A182QB06</accession>
<name>A0A182QB06_9DIPT</name>
<evidence type="ECO:0000256" key="6">
    <source>
        <dbReference type="ARBA" id="ARBA00022840"/>
    </source>
</evidence>